<dbReference type="AlphaFoldDB" id="A0A8H5B504"/>
<evidence type="ECO:0000313" key="8">
    <source>
        <dbReference type="Proteomes" id="UP000567179"/>
    </source>
</evidence>
<feature type="region of interest" description="Disordered" evidence="6">
    <location>
        <begin position="45"/>
        <end position="148"/>
    </location>
</feature>
<evidence type="ECO:0000256" key="1">
    <source>
        <dbReference type="ARBA" id="ARBA00004123"/>
    </source>
</evidence>
<evidence type="ECO:0000256" key="6">
    <source>
        <dbReference type="SAM" id="MobiDB-lite"/>
    </source>
</evidence>
<dbReference type="SMART" id="SM01401">
    <property type="entry name" value="Sds3"/>
    <property type="match status" value="1"/>
</dbReference>
<accession>A0A8H5B504</accession>
<dbReference type="GO" id="GO:0010468">
    <property type="term" value="P:regulation of gene expression"/>
    <property type="evidence" value="ECO:0007669"/>
    <property type="project" value="UniProtKB-ARBA"/>
</dbReference>
<organism evidence="7 8">
    <name type="scientific">Psilocybe cf. subviscida</name>
    <dbReference type="NCBI Taxonomy" id="2480587"/>
    <lineage>
        <taxon>Eukaryota</taxon>
        <taxon>Fungi</taxon>
        <taxon>Dikarya</taxon>
        <taxon>Basidiomycota</taxon>
        <taxon>Agaricomycotina</taxon>
        <taxon>Agaricomycetes</taxon>
        <taxon>Agaricomycetidae</taxon>
        <taxon>Agaricales</taxon>
        <taxon>Agaricineae</taxon>
        <taxon>Strophariaceae</taxon>
        <taxon>Psilocybe</taxon>
    </lineage>
</organism>
<feature type="compositionally biased region" description="Basic and acidic residues" evidence="6">
    <location>
        <begin position="237"/>
        <end position="247"/>
    </location>
</feature>
<feature type="compositionally biased region" description="Low complexity" evidence="6">
    <location>
        <begin position="91"/>
        <end position="101"/>
    </location>
</feature>
<dbReference type="Proteomes" id="UP000567179">
    <property type="component" value="Unassembled WGS sequence"/>
</dbReference>
<keyword evidence="2" id="KW-0678">Repressor</keyword>
<dbReference type="InterPro" id="IPR013907">
    <property type="entry name" value="Sds3"/>
</dbReference>
<comment type="subcellular location">
    <subcellularLocation>
        <location evidence="1">Nucleus</location>
    </subcellularLocation>
</comment>
<reference evidence="7 8" key="1">
    <citation type="journal article" date="2020" name="ISME J.">
        <title>Uncovering the hidden diversity of litter-decomposition mechanisms in mushroom-forming fungi.</title>
        <authorList>
            <person name="Floudas D."/>
            <person name="Bentzer J."/>
            <person name="Ahren D."/>
            <person name="Johansson T."/>
            <person name="Persson P."/>
            <person name="Tunlid A."/>
        </authorList>
    </citation>
    <scope>NUCLEOTIDE SEQUENCE [LARGE SCALE GENOMIC DNA]</scope>
    <source>
        <strain evidence="7 8">CBS 101986</strain>
    </source>
</reference>
<protein>
    <submittedName>
        <fullName evidence="7">Uncharacterized protein</fullName>
    </submittedName>
</protein>
<feature type="region of interest" description="Disordered" evidence="6">
    <location>
        <begin position="237"/>
        <end position="257"/>
    </location>
</feature>
<dbReference type="OrthoDB" id="70376at2759"/>
<keyword evidence="5" id="KW-0539">Nucleus</keyword>
<gene>
    <name evidence="7" type="ORF">D9619_006565</name>
</gene>
<proteinExistence type="predicted"/>
<keyword evidence="4" id="KW-0804">Transcription</keyword>
<feature type="region of interest" description="Disordered" evidence="6">
    <location>
        <begin position="266"/>
        <end position="285"/>
    </location>
</feature>
<keyword evidence="8" id="KW-1185">Reference proteome</keyword>
<feature type="region of interest" description="Disordered" evidence="6">
    <location>
        <begin position="18"/>
        <end position="37"/>
    </location>
</feature>
<evidence type="ECO:0000313" key="7">
    <source>
        <dbReference type="EMBL" id="KAF5316719.1"/>
    </source>
</evidence>
<dbReference type="EMBL" id="JAACJJ010000042">
    <property type="protein sequence ID" value="KAF5316719.1"/>
    <property type="molecule type" value="Genomic_DNA"/>
</dbReference>
<feature type="region of interest" description="Disordered" evidence="6">
    <location>
        <begin position="393"/>
        <end position="425"/>
    </location>
</feature>
<evidence type="ECO:0000256" key="3">
    <source>
        <dbReference type="ARBA" id="ARBA00023015"/>
    </source>
</evidence>
<evidence type="ECO:0000256" key="4">
    <source>
        <dbReference type="ARBA" id="ARBA00023163"/>
    </source>
</evidence>
<feature type="compositionally biased region" description="Low complexity" evidence="6">
    <location>
        <begin position="332"/>
        <end position="341"/>
    </location>
</feature>
<feature type="compositionally biased region" description="Basic and acidic residues" evidence="6">
    <location>
        <begin position="56"/>
        <end position="69"/>
    </location>
</feature>
<name>A0A8H5B504_9AGAR</name>
<evidence type="ECO:0000256" key="2">
    <source>
        <dbReference type="ARBA" id="ARBA00022491"/>
    </source>
</evidence>
<keyword evidence="3" id="KW-0805">Transcription regulation</keyword>
<evidence type="ECO:0000256" key="5">
    <source>
        <dbReference type="ARBA" id="ARBA00023242"/>
    </source>
</evidence>
<sequence>MPPQQGLFTMPLGASASLSQAGITSGPSSAATQLGTIPPVGPGMGLALVGGSSKNSRLDSQHSIFDQRDGSSTGARAGVIKGSGEAYGQGHQQQQQLSHSNSHNHHSSHNAGPGPSTRNTMEDGRKEKKRKESSRTGKDTGDRRDDPRHYTESINALHAATHILSTRPETYELYRLRLYPLTIERSALLAQYEFEERYSIECAQVAYDEERERVEEEWRRGRERVRERLLEGIEERRRRAREEKEGEGTTGDAVLDAHSRPPITRKLRNKLGTSPPPTPQGNHHPLSLSTFAANVGNAGGTLLSANVPITMGPFPNPHSLSVEDLPSPFPLPLTSSQLPHSSGGGGGAGAAASVAGAGAANGNRRRVKGGGAHQGQAIGGLGKSLLALNTNKDNDLENDLGEIRRGNKRRRATAAASMAKTGAGL</sequence>
<feature type="compositionally biased region" description="Basic and acidic residues" evidence="6">
    <location>
        <begin position="133"/>
        <end position="148"/>
    </location>
</feature>
<dbReference type="GO" id="GO:0005654">
    <property type="term" value="C:nucleoplasm"/>
    <property type="evidence" value="ECO:0007669"/>
    <property type="project" value="UniProtKB-ARBA"/>
</dbReference>
<feature type="compositionally biased region" description="Polar residues" evidence="6">
    <location>
        <begin position="18"/>
        <end position="35"/>
    </location>
</feature>
<comment type="caution">
    <text evidence="7">The sequence shown here is derived from an EMBL/GenBank/DDBJ whole genome shotgun (WGS) entry which is preliminary data.</text>
</comment>
<feature type="region of interest" description="Disordered" evidence="6">
    <location>
        <begin position="320"/>
        <end position="353"/>
    </location>
</feature>
<feature type="compositionally biased region" description="Low complexity" evidence="6">
    <location>
        <begin position="413"/>
        <end position="425"/>
    </location>
</feature>